<dbReference type="EMBL" id="KQ982937">
    <property type="protein sequence ID" value="KYQ49110.1"/>
    <property type="molecule type" value="Genomic_DNA"/>
</dbReference>
<keyword evidence="3" id="KW-1185">Reference proteome</keyword>
<feature type="non-terminal residue" evidence="2">
    <location>
        <position position="1"/>
    </location>
</feature>
<reference evidence="2 3" key="1">
    <citation type="submission" date="2015-09" db="EMBL/GenBank/DDBJ databases">
        <title>Trachymyrmex zeteki WGS genome.</title>
        <authorList>
            <person name="Nygaard S."/>
            <person name="Hu H."/>
            <person name="Boomsma J."/>
            <person name="Zhang G."/>
        </authorList>
    </citation>
    <scope>NUCLEOTIDE SEQUENCE [LARGE SCALE GENOMIC DNA]</scope>
    <source>
        <strain evidence="2">Tzet28-1</strain>
        <tissue evidence="2">Whole body</tissue>
    </source>
</reference>
<accession>A0A151WMR3</accession>
<feature type="compositionally biased region" description="Polar residues" evidence="1">
    <location>
        <begin position="144"/>
        <end position="161"/>
    </location>
</feature>
<sequence>IRNDAIKRALPDRFIEGGVVICKNSNGDVADVFGAQVHFVVVVVGDVVVTTVDLVSNRGCNSVVECLLRMLKVLGSNPSTSKLLFFSFIYVSNKQFFITIESGFHDLFDNRNDLLTYGRQQHVIQQQCDGDDNENEPPRLPASLQPTAPVSTSHSQILSFL</sequence>
<organism evidence="2 3">
    <name type="scientific">Mycetomoellerius zeteki</name>
    <dbReference type="NCBI Taxonomy" id="64791"/>
    <lineage>
        <taxon>Eukaryota</taxon>
        <taxon>Metazoa</taxon>
        <taxon>Ecdysozoa</taxon>
        <taxon>Arthropoda</taxon>
        <taxon>Hexapoda</taxon>
        <taxon>Insecta</taxon>
        <taxon>Pterygota</taxon>
        <taxon>Neoptera</taxon>
        <taxon>Endopterygota</taxon>
        <taxon>Hymenoptera</taxon>
        <taxon>Apocrita</taxon>
        <taxon>Aculeata</taxon>
        <taxon>Formicoidea</taxon>
        <taxon>Formicidae</taxon>
        <taxon>Myrmicinae</taxon>
        <taxon>Mycetomoellerius</taxon>
    </lineage>
</organism>
<proteinExistence type="predicted"/>
<evidence type="ECO:0000313" key="2">
    <source>
        <dbReference type="EMBL" id="KYQ49110.1"/>
    </source>
</evidence>
<dbReference type="AlphaFoldDB" id="A0A151WMR3"/>
<dbReference type="Proteomes" id="UP000075809">
    <property type="component" value="Unassembled WGS sequence"/>
</dbReference>
<evidence type="ECO:0000256" key="1">
    <source>
        <dbReference type="SAM" id="MobiDB-lite"/>
    </source>
</evidence>
<gene>
    <name evidence="2" type="ORF">ALC60_11837</name>
</gene>
<feature type="region of interest" description="Disordered" evidence="1">
    <location>
        <begin position="128"/>
        <end position="161"/>
    </location>
</feature>
<evidence type="ECO:0000313" key="3">
    <source>
        <dbReference type="Proteomes" id="UP000075809"/>
    </source>
</evidence>
<name>A0A151WMR3_9HYME</name>
<protein>
    <submittedName>
        <fullName evidence="2">Uncharacterized protein</fullName>
    </submittedName>
</protein>